<dbReference type="EC" id="3.1.3.5" evidence="5"/>
<dbReference type="InterPro" id="IPR023198">
    <property type="entry name" value="PGP-like_dom2"/>
</dbReference>
<dbReference type="InterPro" id="IPR036412">
    <property type="entry name" value="HAD-like_sf"/>
</dbReference>
<gene>
    <name evidence="5" type="primary">yjjG_1</name>
    <name evidence="5" type="ORF">VPAL9027_02082</name>
</gene>
<evidence type="ECO:0000256" key="3">
    <source>
        <dbReference type="ARBA" id="ARBA00022801"/>
    </source>
</evidence>
<evidence type="ECO:0000313" key="6">
    <source>
        <dbReference type="Proteomes" id="UP000189475"/>
    </source>
</evidence>
<sequence length="235" mass="26294">MTKIQAVMFDLGNTLTTDISLTDGLTSIEGSSICDDLELDIKQLNALGDEIDRCIAKLYTNNNTNQPHWLDIWQQASISIGLNFSSYEIERLCRAHLKAFVRGCTVKPYSIPLLKYLKDRQIPLCLVSNMTGPVDVFDEGLREKGLAKFFDAVVWSSEISFRKPNAKIFELALKKLNVEASKDIWMVGDRERADIIGGQALGLTTVRVIANQQDKNSSADYVVDGSNILEFFYSS</sequence>
<dbReference type="SUPFAM" id="SSF56784">
    <property type="entry name" value="HAD-like"/>
    <property type="match status" value="1"/>
</dbReference>
<dbReference type="Gene3D" id="3.40.50.1000">
    <property type="entry name" value="HAD superfamily/HAD-like"/>
    <property type="match status" value="1"/>
</dbReference>
<keyword evidence="4" id="KW-0460">Magnesium</keyword>
<comment type="cofactor">
    <cofactor evidence="1">
        <name>Mg(2+)</name>
        <dbReference type="ChEBI" id="CHEBI:18420"/>
    </cofactor>
</comment>
<dbReference type="GO" id="GO:0044281">
    <property type="term" value="P:small molecule metabolic process"/>
    <property type="evidence" value="ECO:0007669"/>
    <property type="project" value="UniProtKB-ARBA"/>
</dbReference>
<keyword evidence="2" id="KW-0479">Metal-binding</keyword>
<reference evidence="5 6" key="1">
    <citation type="submission" date="2017-02" db="EMBL/GenBank/DDBJ databases">
        <authorList>
            <person name="Peterson S.W."/>
        </authorList>
    </citation>
    <scope>NUCLEOTIDE SEQUENCE [LARGE SCALE GENOMIC DNA]</scope>
    <source>
        <strain evidence="5 6">CECT 9027</strain>
    </source>
</reference>
<dbReference type="STRING" id="1918946.VPAL9027_02082"/>
<organism evidence="5 6">
    <name type="scientific">Vibrio palustris</name>
    <dbReference type="NCBI Taxonomy" id="1918946"/>
    <lineage>
        <taxon>Bacteria</taxon>
        <taxon>Pseudomonadati</taxon>
        <taxon>Pseudomonadota</taxon>
        <taxon>Gammaproteobacteria</taxon>
        <taxon>Vibrionales</taxon>
        <taxon>Vibrionaceae</taxon>
        <taxon>Vibrio</taxon>
    </lineage>
</organism>
<dbReference type="RefSeq" id="WP_077314498.1">
    <property type="nucleotide sequence ID" value="NZ_AP024888.1"/>
</dbReference>
<keyword evidence="6" id="KW-1185">Reference proteome</keyword>
<dbReference type="Proteomes" id="UP000189475">
    <property type="component" value="Unassembled WGS sequence"/>
</dbReference>
<dbReference type="SFLD" id="SFLDS00003">
    <property type="entry name" value="Haloacid_Dehalogenase"/>
    <property type="match status" value="1"/>
</dbReference>
<dbReference type="AlphaFoldDB" id="A0A1R4B5E0"/>
<accession>A0A1R4B5E0</accession>
<evidence type="ECO:0000313" key="5">
    <source>
        <dbReference type="EMBL" id="SJL84101.1"/>
    </source>
</evidence>
<dbReference type="InterPro" id="IPR023214">
    <property type="entry name" value="HAD_sf"/>
</dbReference>
<protein>
    <submittedName>
        <fullName evidence="5">Pyrimidine 5'-nucleotidase YjjG</fullName>
        <ecNumber evidence="5">3.1.3.5</ecNumber>
    </submittedName>
</protein>
<evidence type="ECO:0000256" key="1">
    <source>
        <dbReference type="ARBA" id="ARBA00001946"/>
    </source>
</evidence>
<proteinExistence type="predicted"/>
<dbReference type="NCBIfam" id="TIGR01549">
    <property type="entry name" value="HAD-SF-IA-v1"/>
    <property type="match status" value="1"/>
</dbReference>
<evidence type="ECO:0000256" key="4">
    <source>
        <dbReference type="ARBA" id="ARBA00022842"/>
    </source>
</evidence>
<dbReference type="Gene3D" id="1.10.150.240">
    <property type="entry name" value="Putative phosphatase, domain 2"/>
    <property type="match status" value="1"/>
</dbReference>
<name>A0A1R4B5E0_9VIBR</name>
<keyword evidence="3 5" id="KW-0378">Hydrolase</keyword>
<dbReference type="GO" id="GO:0008253">
    <property type="term" value="F:5'-nucleotidase activity"/>
    <property type="evidence" value="ECO:0007669"/>
    <property type="project" value="UniProtKB-EC"/>
</dbReference>
<dbReference type="InterPro" id="IPR006439">
    <property type="entry name" value="HAD-SF_hydro_IA"/>
</dbReference>
<evidence type="ECO:0000256" key="2">
    <source>
        <dbReference type="ARBA" id="ARBA00022723"/>
    </source>
</evidence>
<dbReference type="PANTHER" id="PTHR46470:SF2">
    <property type="entry name" value="GLYCERALDEHYDE 3-PHOSPHATE PHOSPHATASE"/>
    <property type="match status" value="1"/>
</dbReference>
<dbReference type="GO" id="GO:0046872">
    <property type="term" value="F:metal ion binding"/>
    <property type="evidence" value="ECO:0007669"/>
    <property type="project" value="UniProtKB-KW"/>
</dbReference>
<dbReference type="PANTHER" id="PTHR46470">
    <property type="entry name" value="N-ACYLNEURAMINATE-9-PHOSPHATASE"/>
    <property type="match status" value="1"/>
</dbReference>
<dbReference type="InterPro" id="IPR051400">
    <property type="entry name" value="HAD-like_hydrolase"/>
</dbReference>
<dbReference type="EMBL" id="FUFT01000005">
    <property type="protein sequence ID" value="SJL84101.1"/>
    <property type="molecule type" value="Genomic_DNA"/>
</dbReference>
<dbReference type="SFLD" id="SFLDG01129">
    <property type="entry name" value="C1.5:_HAD__Beta-PGM__Phosphata"/>
    <property type="match status" value="1"/>
</dbReference>
<dbReference type="OrthoDB" id="367448at2"/>
<dbReference type="Pfam" id="PF00702">
    <property type="entry name" value="Hydrolase"/>
    <property type="match status" value="1"/>
</dbReference>
<dbReference type="PRINTS" id="PR00413">
    <property type="entry name" value="HADHALOGNASE"/>
</dbReference>